<dbReference type="Gene3D" id="2.30.150.10">
    <property type="entry name" value="DNA-directed RNA polymerase, beta subunit, external 1 domain"/>
    <property type="match status" value="1"/>
</dbReference>
<dbReference type="InterPro" id="IPR037033">
    <property type="entry name" value="DNA-dir_RNAP_su2_hyb_sf"/>
</dbReference>
<dbReference type="GO" id="GO:0003899">
    <property type="term" value="F:DNA-directed RNA polymerase activity"/>
    <property type="evidence" value="ECO:0007669"/>
    <property type="project" value="UniProtKB-UniRule"/>
</dbReference>
<feature type="domain" description="RNA polymerase Rpb2" evidence="13">
    <location>
        <begin position="1041"/>
        <end position="1114"/>
    </location>
</feature>
<dbReference type="Pfam" id="PF04565">
    <property type="entry name" value="RNA_pol_Rpb2_3"/>
    <property type="match status" value="1"/>
</dbReference>
<dbReference type="Gene3D" id="2.40.270.10">
    <property type="entry name" value="DNA-directed RNA polymerase, subunit 2, domain 6"/>
    <property type="match status" value="1"/>
</dbReference>
<gene>
    <name evidence="9 16" type="primary">rpoB</name>
</gene>
<dbReference type="Gene3D" id="3.90.1110.10">
    <property type="entry name" value="RNA polymerase Rpb2, domain 2"/>
    <property type="match status" value="1"/>
</dbReference>
<dbReference type="InterPro" id="IPR042107">
    <property type="entry name" value="DNA-dir_RNA_pol_bsu_ext_1_sf"/>
</dbReference>
<keyword evidence="6 9" id="KW-0804">Transcription</keyword>
<dbReference type="GO" id="GO:0032549">
    <property type="term" value="F:ribonucleoside binding"/>
    <property type="evidence" value="ECO:0007669"/>
    <property type="project" value="InterPro"/>
</dbReference>
<dbReference type="EMBL" id="KU059765">
    <property type="protein sequence ID" value="ANN39047.1"/>
    <property type="molecule type" value="Genomic_DNA"/>
</dbReference>
<evidence type="ECO:0000259" key="14">
    <source>
        <dbReference type="Pfam" id="PF04561"/>
    </source>
</evidence>
<keyword evidence="16" id="KW-0934">Plastid</keyword>
<keyword evidence="5 9" id="KW-0548">Nucleotidyltransferase</keyword>
<feature type="domain" description="RNA polymerase Rpb2" evidence="15">
    <location>
        <begin position="300"/>
        <end position="367"/>
    </location>
</feature>
<protein>
    <recommendedName>
        <fullName evidence="9">DNA-directed RNA polymerase subunit beta</fullName>
        <ecNumber evidence="9">2.7.7.6</ecNumber>
    </recommendedName>
    <alternativeName>
        <fullName evidence="9">PEP</fullName>
    </alternativeName>
    <alternativeName>
        <fullName evidence="9">Plastid-encoded RNA polymerase subunit beta</fullName>
        <shortName evidence="9">RNA polymerase subunit beta</shortName>
    </alternativeName>
</protein>
<dbReference type="GeneID" id="30685226"/>
<evidence type="ECO:0000256" key="11">
    <source>
        <dbReference type="RuleBase" id="RU363031"/>
    </source>
</evidence>
<dbReference type="InterPro" id="IPR007641">
    <property type="entry name" value="RNA_pol_Rpb2_7"/>
</dbReference>
<name>A0A1L2EE03_9CHLO</name>
<evidence type="ECO:0000259" key="13">
    <source>
        <dbReference type="Pfam" id="PF04560"/>
    </source>
</evidence>
<dbReference type="InterPro" id="IPR010243">
    <property type="entry name" value="RNA_pol_bsu_bac"/>
</dbReference>
<sequence length="1118" mass="129903">MNNKKNRVLFQWVFLGNLPLMTKRGHFIINGSPRVIVNQIIRSPGIYYQQQIHKVFQKGDKQIYRTFFVDIISQRGVWVRIELDKKRQIWVCMKKTPKIPMFVFLKSLGFSKKSLYEGFFDSFTTKILQKEKLPKKKLTKTEQKRQAIWKTNRNFLLYITQNFQSEKISNQNFITRKFLNPQIYDLGHVGRKRLNQKLGLKTTQTILTPLDFLRITYKLVDLVRNQNLVDDIDNLANRRIRTVGELLQIQFYQALFRLEKILQEKIKKYQADDGGLNLLFTTKPLNSVLREFFGSCQLSQFLDQTNPLAELTHKRRISSLGPNGIQRETAGMDIRGIHSTYFGRICPIETPEGQNAGLVNSLTIFAQKNADGFLESIFYKIYKGQIQKQLSPILLSADNEQKFPVNIGDTSLSKLNFFTTKTLPARYRQQLMRMPKKSIQLSGYSSFQMISIATSLIPFLEHNDANRVLMGSNMQRQAVPLLIFHSSKIRNNLENRVISDSGYCSQIAFSGLTLYQSKNQCEFYLPKIFFRLKKNSKLKKSRISFFFYSSLFFFDFINDFSRKKKSNQIKKFSYLNKWSFVKNPQVNNQSINKKRLNSRKIFYLKIKFLIKIYKRFCFAKNKKFSINVYKSYTKAFTCLIKKEFENKKYLPTLSFKNYTYNKKTIWLKNFEKTNQGTYLIQKPLINTLDWVQKGDILSDCSTSKRGHLALGQNLLIAYLPWEGFNFEDAIIINEQLVLEEKYTSLHIEKYEIEIRETLYGLERITATLPINDPSIEQLDNNGIIKLGCLVNEGTILVGKVTPIENKPLLPHEKLLYDIVGKEIERVKDTSLRAPKSTFGRILYISINNDQYTGSSFPLKNCQKICIYVAEKRKIKIGDKMAGRHGNKGVISKILPRQDLPFLLNGESMDILLNPLGVPSRMNVGQLFECLLGFASDKLYEDFELEIFDEKYGFDASRSLVYYKLFELRKKMQQKWYFSNQCAGKMPLFDGRTGEKFQQTTTVGKSYIMKLIHLVDDKMHARSTGPYSLVTQQPLKGRSKHGGQRFGEMEVWALEGFGSAYILQELLTVKSDDTKGRTKIIENILKNSTMVFGTPESFKVLLRELQSLCLDINICQRTV</sequence>
<dbReference type="Pfam" id="PF04561">
    <property type="entry name" value="RNA_pol_Rpb2_2"/>
    <property type="match status" value="1"/>
</dbReference>
<evidence type="ECO:0000256" key="4">
    <source>
        <dbReference type="ARBA" id="ARBA00022679"/>
    </source>
</evidence>
<comment type="similarity">
    <text evidence="2 9 10">Belongs to the RNA polymerase beta chain family.</text>
</comment>
<comment type="catalytic activity">
    <reaction evidence="8 9 11">
        <text>RNA(n) + a ribonucleoside 5'-triphosphate = RNA(n+1) + diphosphate</text>
        <dbReference type="Rhea" id="RHEA:21248"/>
        <dbReference type="Rhea" id="RHEA-COMP:14527"/>
        <dbReference type="Rhea" id="RHEA-COMP:17342"/>
        <dbReference type="ChEBI" id="CHEBI:33019"/>
        <dbReference type="ChEBI" id="CHEBI:61557"/>
        <dbReference type="ChEBI" id="CHEBI:140395"/>
        <dbReference type="EC" id="2.7.7.6"/>
    </reaction>
</comment>
<dbReference type="InterPro" id="IPR007645">
    <property type="entry name" value="RNA_pol_Rpb2_3"/>
</dbReference>
<dbReference type="Gene3D" id="3.90.1800.10">
    <property type="entry name" value="RNA polymerase alpha subunit dimerisation domain"/>
    <property type="match status" value="1"/>
</dbReference>
<accession>A0A1L2EE03</accession>
<dbReference type="GO" id="GO:0006351">
    <property type="term" value="P:DNA-templated transcription"/>
    <property type="evidence" value="ECO:0007669"/>
    <property type="project" value="UniProtKB-UniRule"/>
</dbReference>
<dbReference type="EC" id="2.7.7.6" evidence="9"/>
<comment type="subunit">
    <text evidence="7 9 11">In plastids the minimal PEP RNA polymerase catalytic core is composed of four subunits: alpha, beta, beta', and beta''. When a (nuclear-encoded) sigma factor is associated with the core the holoenzyme is formed, which can initiate transcription.</text>
</comment>
<dbReference type="InterPro" id="IPR015712">
    <property type="entry name" value="DNA-dir_RNA_pol_su2"/>
</dbReference>
<evidence type="ECO:0000256" key="7">
    <source>
        <dbReference type="ARBA" id="ARBA00026088"/>
    </source>
</evidence>
<dbReference type="InterPro" id="IPR007121">
    <property type="entry name" value="RNA_pol_bsu_CS"/>
</dbReference>
<dbReference type="InterPro" id="IPR007120">
    <property type="entry name" value="DNA-dir_RNAP_su2_dom"/>
</dbReference>
<dbReference type="InterPro" id="IPR014724">
    <property type="entry name" value="RNA_pol_RPB2_OB-fold"/>
</dbReference>
<evidence type="ECO:0000256" key="1">
    <source>
        <dbReference type="ARBA" id="ARBA00004026"/>
    </source>
</evidence>
<dbReference type="Gene3D" id="3.90.1100.10">
    <property type="match status" value="1"/>
</dbReference>
<keyword evidence="4 9" id="KW-0808">Transferase</keyword>
<keyword evidence="3 9" id="KW-0240">DNA-directed RNA polymerase</keyword>
<feature type="domain" description="RNA polymerase Rpb2" evidence="14">
    <location>
        <begin position="42"/>
        <end position="241"/>
    </location>
</feature>
<dbReference type="Pfam" id="PF04560">
    <property type="entry name" value="RNA_pol_Rpb2_7"/>
    <property type="match status" value="1"/>
</dbReference>
<evidence type="ECO:0000256" key="2">
    <source>
        <dbReference type="ARBA" id="ARBA00006835"/>
    </source>
</evidence>
<dbReference type="RefSeq" id="YP_009330341.1">
    <property type="nucleotide sequence ID" value="NC_032284.1"/>
</dbReference>
<comment type="function">
    <text evidence="1 9 11">DNA-dependent RNA polymerase catalyzes the transcription of DNA into RNA using the four ribonucleoside triphosphates as substrates.</text>
</comment>
<evidence type="ECO:0000259" key="12">
    <source>
        <dbReference type="Pfam" id="PF00562"/>
    </source>
</evidence>
<dbReference type="Gene3D" id="2.40.50.150">
    <property type="match status" value="1"/>
</dbReference>
<reference evidence="16" key="1">
    <citation type="submission" date="2015-11" db="EMBL/GenBank/DDBJ databases">
        <title>Re-assessment of the Classification of Bryopsidales (Chlorophyta) Based on Chloroplast Phylogenomic Analyses.</title>
        <authorList>
            <person name="Cremen M.C.M."/>
            <person name="Leliaert F."/>
            <person name="West J."/>
            <person name="Lam D.W."/>
            <person name="Shimada S."/>
            <person name="Lopez-Bautista J.M."/>
            <person name="Verbruggen H."/>
        </authorList>
    </citation>
    <scope>NUCLEOTIDE SEQUENCE</scope>
</reference>
<feature type="domain" description="DNA-directed RNA polymerase subunit 2 hybrid-binding" evidence="12">
    <location>
        <begin position="662"/>
        <end position="1039"/>
    </location>
</feature>
<dbReference type="AlphaFoldDB" id="A0A1L2EE03"/>
<dbReference type="Gene3D" id="2.40.50.100">
    <property type="match status" value="1"/>
</dbReference>
<evidence type="ECO:0000256" key="6">
    <source>
        <dbReference type="ARBA" id="ARBA00023163"/>
    </source>
</evidence>
<dbReference type="GO" id="GO:0003677">
    <property type="term" value="F:DNA binding"/>
    <property type="evidence" value="ECO:0007669"/>
    <property type="project" value="UniProtKB-UniRule"/>
</dbReference>
<dbReference type="GO" id="GO:0000428">
    <property type="term" value="C:DNA-directed RNA polymerase complex"/>
    <property type="evidence" value="ECO:0007669"/>
    <property type="project" value="UniProtKB-KW"/>
</dbReference>
<keyword evidence="16" id="KW-0150">Chloroplast</keyword>
<dbReference type="Pfam" id="PF00562">
    <property type="entry name" value="RNA_pol_Rpb2_6"/>
    <property type="match status" value="1"/>
</dbReference>
<evidence type="ECO:0000313" key="16">
    <source>
        <dbReference type="EMBL" id="ANN39047.1"/>
    </source>
</evidence>
<dbReference type="CDD" id="cd00653">
    <property type="entry name" value="RNA_pol_B_RPB2"/>
    <property type="match status" value="1"/>
</dbReference>
<dbReference type="InterPro" id="IPR007642">
    <property type="entry name" value="RNA_pol_Rpb2_2"/>
</dbReference>
<dbReference type="PANTHER" id="PTHR20856">
    <property type="entry name" value="DNA-DIRECTED RNA POLYMERASE I SUBUNIT 2"/>
    <property type="match status" value="1"/>
</dbReference>
<organism evidence="16">
    <name type="scientific">Lambia antarctica</name>
    <dbReference type="NCBI Taxonomy" id="101717"/>
    <lineage>
        <taxon>Eukaryota</taxon>
        <taxon>Viridiplantae</taxon>
        <taxon>Chlorophyta</taxon>
        <taxon>core chlorophytes</taxon>
        <taxon>Ulvophyceae</taxon>
        <taxon>TCBD clade</taxon>
        <taxon>Bryopsidales</taxon>
        <taxon>Bryopsidineae</taxon>
        <taxon>Bryopsidaceae</taxon>
        <taxon>Lambia</taxon>
    </lineage>
</organism>
<proteinExistence type="inferred from homology"/>
<dbReference type="InterPro" id="IPR037034">
    <property type="entry name" value="RNA_pol_Rpb2_2_sf"/>
</dbReference>
<evidence type="ECO:0000256" key="9">
    <source>
        <dbReference type="HAMAP-Rule" id="MF_01321"/>
    </source>
</evidence>
<dbReference type="HAMAP" id="MF_01321">
    <property type="entry name" value="RNApol_bact_RpoB"/>
    <property type="match status" value="1"/>
</dbReference>
<comment type="subcellular location">
    <subcellularLocation>
        <location evidence="9">Plastid</location>
        <location evidence="9">Chloroplast</location>
    </subcellularLocation>
</comment>
<evidence type="ECO:0000256" key="5">
    <source>
        <dbReference type="ARBA" id="ARBA00022695"/>
    </source>
</evidence>
<geneLocation type="chloroplast" evidence="16"/>
<evidence type="ECO:0000256" key="3">
    <source>
        <dbReference type="ARBA" id="ARBA00022478"/>
    </source>
</evidence>
<evidence type="ECO:0000256" key="10">
    <source>
        <dbReference type="RuleBase" id="RU000434"/>
    </source>
</evidence>
<dbReference type="PROSITE" id="PS01166">
    <property type="entry name" value="RNA_POL_BETA"/>
    <property type="match status" value="1"/>
</dbReference>
<evidence type="ECO:0000256" key="8">
    <source>
        <dbReference type="ARBA" id="ARBA00048552"/>
    </source>
</evidence>
<dbReference type="GO" id="GO:0009507">
    <property type="term" value="C:chloroplast"/>
    <property type="evidence" value="ECO:0007669"/>
    <property type="project" value="UniProtKB-SubCell"/>
</dbReference>
<dbReference type="SUPFAM" id="SSF64484">
    <property type="entry name" value="beta and beta-prime subunits of DNA dependent RNA-polymerase"/>
    <property type="match status" value="1"/>
</dbReference>
<evidence type="ECO:0000259" key="15">
    <source>
        <dbReference type="Pfam" id="PF04565"/>
    </source>
</evidence>